<gene>
    <name evidence="2" type="ORF">ENT66_02830</name>
</gene>
<dbReference type="InterPro" id="IPR012337">
    <property type="entry name" value="RNaseH-like_sf"/>
</dbReference>
<keyword evidence="2" id="KW-0269">Exonuclease</keyword>
<proteinExistence type="predicted"/>
<keyword evidence="2" id="KW-0540">Nuclease</keyword>
<feature type="domain" description="YprB ribonuclease H-like" evidence="1">
    <location>
        <begin position="39"/>
        <end position="188"/>
    </location>
</feature>
<protein>
    <submittedName>
        <fullName evidence="2">Exonuclease</fullName>
    </submittedName>
</protein>
<dbReference type="GO" id="GO:0004527">
    <property type="term" value="F:exonuclease activity"/>
    <property type="evidence" value="ECO:0007669"/>
    <property type="project" value="UniProtKB-KW"/>
</dbReference>
<sequence length="208" mass="24896">MYKIEVSNLLEEFEEKFKRLKLSEKEKWVLYLYFPSHLLFLDIETEGLSKEKNDITLIGIYKDNKYYPFIKNFNLEKAIKFLASTPIWITFGGENFDIPFIKKTFPYLKTPLVHIDLFFLTKEVGLKGGLKKIEKMLGIIRKTEGLNGYDAVKLWRKWVEERDKNSLRKLILYNKEDVVNIKKIMDYVITNLLNKEGRRYEEVFLEFL</sequence>
<dbReference type="AlphaFoldDB" id="A0A7C4JRH8"/>
<dbReference type="InterPro" id="IPR036397">
    <property type="entry name" value="RNaseH_sf"/>
</dbReference>
<dbReference type="Pfam" id="PF13482">
    <property type="entry name" value="RNase_H_2"/>
    <property type="match status" value="1"/>
</dbReference>
<organism evidence="2">
    <name type="scientific">Thermodesulfobacterium geofontis</name>
    <dbReference type="NCBI Taxonomy" id="1295609"/>
    <lineage>
        <taxon>Bacteria</taxon>
        <taxon>Pseudomonadati</taxon>
        <taxon>Thermodesulfobacteriota</taxon>
        <taxon>Thermodesulfobacteria</taxon>
        <taxon>Thermodesulfobacteriales</taxon>
        <taxon>Thermodesulfobacteriaceae</taxon>
        <taxon>Thermodesulfobacterium</taxon>
    </lineage>
</organism>
<evidence type="ECO:0000259" key="1">
    <source>
        <dbReference type="Pfam" id="PF13482"/>
    </source>
</evidence>
<dbReference type="PANTHER" id="PTHR38462">
    <property type="entry name" value="EXONUCLEASE-LIKE PROTEIN"/>
    <property type="match status" value="1"/>
</dbReference>
<comment type="caution">
    <text evidence="2">The sequence shown here is derived from an EMBL/GenBank/DDBJ whole genome shotgun (WGS) entry which is preliminary data.</text>
</comment>
<accession>A0A7C4JRH8</accession>
<name>A0A7C4JRH8_9BACT</name>
<keyword evidence="2" id="KW-0378">Hydrolase</keyword>
<dbReference type="Gene3D" id="3.30.420.10">
    <property type="entry name" value="Ribonuclease H-like superfamily/Ribonuclease H"/>
    <property type="match status" value="1"/>
</dbReference>
<dbReference type="PANTHER" id="PTHR38462:SF1">
    <property type="entry name" value="YPRB RIBONUCLEASE H-LIKE DOMAIN-CONTAINING PROTEIN"/>
    <property type="match status" value="1"/>
</dbReference>
<dbReference type="SUPFAM" id="SSF53098">
    <property type="entry name" value="Ribonuclease H-like"/>
    <property type="match status" value="1"/>
</dbReference>
<dbReference type="EMBL" id="DSZN01000052">
    <property type="protein sequence ID" value="HGQ85314.1"/>
    <property type="molecule type" value="Genomic_DNA"/>
</dbReference>
<reference evidence="2" key="1">
    <citation type="journal article" date="2020" name="mSystems">
        <title>Genome- and Community-Level Interaction Insights into Carbon Utilization and Element Cycling Functions of Hydrothermarchaeota in Hydrothermal Sediment.</title>
        <authorList>
            <person name="Zhou Z."/>
            <person name="Liu Y."/>
            <person name="Xu W."/>
            <person name="Pan J."/>
            <person name="Luo Z.H."/>
            <person name="Li M."/>
        </authorList>
    </citation>
    <scope>NUCLEOTIDE SEQUENCE [LARGE SCALE GENOMIC DNA]</scope>
    <source>
        <strain evidence="2">SpSt-6</strain>
    </source>
</reference>
<dbReference type="GO" id="GO:0003676">
    <property type="term" value="F:nucleic acid binding"/>
    <property type="evidence" value="ECO:0007669"/>
    <property type="project" value="InterPro"/>
</dbReference>
<evidence type="ECO:0000313" key="2">
    <source>
        <dbReference type="EMBL" id="HGQ85314.1"/>
    </source>
</evidence>
<dbReference type="InterPro" id="IPR038720">
    <property type="entry name" value="YprB_RNase_H-like_dom"/>
</dbReference>